<keyword evidence="12" id="KW-1185">Reference proteome</keyword>
<evidence type="ECO:0000256" key="2">
    <source>
        <dbReference type="ARBA" id="ARBA00022448"/>
    </source>
</evidence>
<evidence type="ECO:0000256" key="9">
    <source>
        <dbReference type="SAM" id="Phobius"/>
    </source>
</evidence>
<feature type="transmembrane region" description="Helical" evidence="9">
    <location>
        <begin position="95"/>
        <end position="124"/>
    </location>
</feature>
<dbReference type="AlphaFoldDB" id="A0A9E9LXK6"/>
<dbReference type="InterPro" id="IPR014172">
    <property type="entry name" value="TonB_ExbB_2"/>
</dbReference>
<proteinExistence type="inferred from homology"/>
<organism evidence="11 12">
    <name type="scientific">Oxalobacter vibrioformis</name>
    <dbReference type="NCBI Taxonomy" id="933080"/>
    <lineage>
        <taxon>Bacteria</taxon>
        <taxon>Pseudomonadati</taxon>
        <taxon>Pseudomonadota</taxon>
        <taxon>Betaproteobacteria</taxon>
        <taxon>Burkholderiales</taxon>
        <taxon>Oxalobacteraceae</taxon>
        <taxon>Oxalobacter</taxon>
    </lineage>
</organism>
<dbReference type="Proteomes" id="UP001156215">
    <property type="component" value="Chromosome"/>
</dbReference>
<evidence type="ECO:0000313" key="12">
    <source>
        <dbReference type="Proteomes" id="UP001156215"/>
    </source>
</evidence>
<keyword evidence="2 8" id="KW-0813">Transport</keyword>
<feature type="transmembrane region" description="Helical" evidence="9">
    <location>
        <begin position="55"/>
        <end position="83"/>
    </location>
</feature>
<protein>
    <submittedName>
        <fullName evidence="11">TonB-system energizer ExbB</fullName>
    </submittedName>
</protein>
<dbReference type="RefSeq" id="WP_269309120.1">
    <property type="nucleotide sequence ID" value="NZ_CP098242.1"/>
</dbReference>
<keyword evidence="7 9" id="KW-0472">Membrane</keyword>
<evidence type="ECO:0000256" key="6">
    <source>
        <dbReference type="ARBA" id="ARBA00022989"/>
    </source>
</evidence>
<reference evidence="11" key="1">
    <citation type="journal article" date="2022" name="Front. Microbiol.">
        <title>New perspectives on an old grouping: The genomic and phenotypic variability of Oxalobacter formigenes and the implications for calcium oxalate stone prevention.</title>
        <authorList>
            <person name="Chmiel J.A."/>
            <person name="Carr C."/>
            <person name="Stuivenberg G.A."/>
            <person name="Venema R."/>
            <person name="Chanyi R.M."/>
            <person name="Al K.F."/>
            <person name="Giguere D."/>
            <person name="Say H."/>
            <person name="Akouris P.P."/>
            <person name="Dominguez Romero S.A."/>
            <person name="Kwong A."/>
            <person name="Tai V."/>
            <person name="Koval S.F."/>
            <person name="Razvi H."/>
            <person name="Bjazevic J."/>
            <person name="Burton J.P."/>
        </authorList>
    </citation>
    <scope>NUCLEOTIDE SEQUENCE</scope>
    <source>
        <strain evidence="11">WoOx3</strain>
    </source>
</reference>
<gene>
    <name evidence="11" type="primary">exbB</name>
    <name evidence="11" type="ORF">NB640_00150</name>
</gene>
<dbReference type="InterPro" id="IPR050790">
    <property type="entry name" value="ExbB/TolQ_transport"/>
</dbReference>
<feature type="transmembrane region" description="Helical" evidence="9">
    <location>
        <begin position="12"/>
        <end position="34"/>
    </location>
</feature>
<dbReference type="PANTHER" id="PTHR30625">
    <property type="entry name" value="PROTEIN TOLQ"/>
    <property type="match status" value="1"/>
</dbReference>
<evidence type="ECO:0000259" key="10">
    <source>
        <dbReference type="Pfam" id="PF01618"/>
    </source>
</evidence>
<evidence type="ECO:0000256" key="1">
    <source>
        <dbReference type="ARBA" id="ARBA00004651"/>
    </source>
</evidence>
<evidence type="ECO:0000256" key="4">
    <source>
        <dbReference type="ARBA" id="ARBA00022692"/>
    </source>
</evidence>
<comment type="subcellular location">
    <subcellularLocation>
        <location evidence="1">Cell membrane</location>
        <topology evidence="1">Multi-pass membrane protein</topology>
    </subcellularLocation>
    <subcellularLocation>
        <location evidence="8">Membrane</location>
        <topology evidence="8">Multi-pass membrane protein</topology>
    </subcellularLocation>
</comment>
<keyword evidence="5 8" id="KW-0653">Protein transport</keyword>
<dbReference type="GO" id="GO:0055085">
    <property type="term" value="P:transmembrane transport"/>
    <property type="evidence" value="ECO:0007669"/>
    <property type="project" value="InterPro"/>
</dbReference>
<evidence type="ECO:0000256" key="8">
    <source>
        <dbReference type="RuleBase" id="RU004057"/>
    </source>
</evidence>
<dbReference type="NCBIfam" id="TIGR02805">
    <property type="entry name" value="exbB2"/>
    <property type="match status" value="1"/>
</dbReference>
<accession>A0A9E9LXK6</accession>
<dbReference type="GO" id="GO:0017038">
    <property type="term" value="P:protein import"/>
    <property type="evidence" value="ECO:0007669"/>
    <property type="project" value="TreeGrafter"/>
</dbReference>
<evidence type="ECO:0000313" key="11">
    <source>
        <dbReference type="EMBL" id="WAW10121.1"/>
    </source>
</evidence>
<dbReference type="GO" id="GO:0005886">
    <property type="term" value="C:plasma membrane"/>
    <property type="evidence" value="ECO:0007669"/>
    <property type="project" value="UniProtKB-SubCell"/>
</dbReference>
<evidence type="ECO:0000256" key="7">
    <source>
        <dbReference type="ARBA" id="ARBA00023136"/>
    </source>
</evidence>
<evidence type="ECO:0000256" key="5">
    <source>
        <dbReference type="ARBA" id="ARBA00022927"/>
    </source>
</evidence>
<keyword evidence="6 9" id="KW-1133">Transmembrane helix</keyword>
<name>A0A9E9LXK6_9BURK</name>
<dbReference type="InterPro" id="IPR002898">
    <property type="entry name" value="MotA_ExbB_proton_chnl"/>
</dbReference>
<comment type="similarity">
    <text evidence="8">Belongs to the exbB/tolQ family.</text>
</comment>
<keyword evidence="3" id="KW-1003">Cell membrane</keyword>
<keyword evidence="4 9" id="KW-0812">Transmembrane</keyword>
<dbReference type="KEGG" id="ovb:NB640_00150"/>
<sequence>MEWLADLIDYGVIGVLFLLSLVVVALAVERYLFYRRVDPVAYASRNRLELQLAKNIHFIGTVASNAPYIGLLGTVLGIMLTFYNIGATSSIETSIIMLGLALALKATAIGLVVAIVAVVLYNFLARKARNILLEWDISHEG</sequence>
<dbReference type="Pfam" id="PF01618">
    <property type="entry name" value="MotA_ExbB"/>
    <property type="match status" value="1"/>
</dbReference>
<evidence type="ECO:0000256" key="3">
    <source>
        <dbReference type="ARBA" id="ARBA00022475"/>
    </source>
</evidence>
<dbReference type="EMBL" id="CP098242">
    <property type="protein sequence ID" value="WAW10121.1"/>
    <property type="molecule type" value="Genomic_DNA"/>
</dbReference>
<dbReference type="PANTHER" id="PTHR30625:SF15">
    <property type="entry name" value="BIOPOLYMER TRANSPORT PROTEIN EXBB"/>
    <property type="match status" value="1"/>
</dbReference>
<feature type="domain" description="MotA/TolQ/ExbB proton channel" evidence="10">
    <location>
        <begin position="47"/>
        <end position="136"/>
    </location>
</feature>